<reference evidence="1 2" key="1">
    <citation type="submission" date="2020-08" db="EMBL/GenBank/DDBJ databases">
        <title>Genomic Encyclopedia of Type Strains, Phase IV (KMG-IV): sequencing the most valuable type-strain genomes for metagenomic binning, comparative biology and taxonomic classification.</title>
        <authorList>
            <person name="Goeker M."/>
        </authorList>
    </citation>
    <scope>NUCLEOTIDE SEQUENCE [LARGE SCALE GENOMIC DNA]</scope>
    <source>
        <strain evidence="1 2">DSM 5686</strain>
    </source>
</reference>
<evidence type="ECO:0000313" key="2">
    <source>
        <dbReference type="Proteomes" id="UP000565455"/>
    </source>
</evidence>
<dbReference type="GeneID" id="96604219"/>
<dbReference type="Proteomes" id="UP000565455">
    <property type="component" value="Unassembled WGS sequence"/>
</dbReference>
<proteinExistence type="predicted"/>
<evidence type="ECO:0000313" key="1">
    <source>
        <dbReference type="EMBL" id="MBA9063132.1"/>
    </source>
</evidence>
<sequence>MSSGLFPDSTAQVKSAFAATVDNPLIQADGTSTDDGSPTLLRMVNQIVDELDRPDLVGAVRHAIRFAIGFWQRERFPFNDGVLEFATVPGQAGYGGAGLAGQNVMLAIDSAVAIDGSNTTWKLKPVPLASLDALGDQDQAGQPAYFAKFSEGYRLFPIPDGVYTVRFTGHVRLGAPATDADTNAWVDEAYDLIAAYAKRYLALHRLKDPSLKQAMDVAVSEASTSLKGLATTMAGTGVVQSYDL</sequence>
<gene>
    <name evidence="1" type="ORF">GGQ91_002520</name>
</gene>
<name>A0ABR6DBG6_9HYPH</name>
<dbReference type="EMBL" id="JACJIM010000003">
    <property type="protein sequence ID" value="MBA9063132.1"/>
    <property type="molecule type" value="Genomic_DNA"/>
</dbReference>
<accession>A0ABR6DBG6</accession>
<organism evidence="1 2">
    <name type="scientific">Methylobacterium fujisawaense</name>
    <dbReference type="NCBI Taxonomy" id="107400"/>
    <lineage>
        <taxon>Bacteria</taxon>
        <taxon>Pseudomonadati</taxon>
        <taxon>Pseudomonadota</taxon>
        <taxon>Alphaproteobacteria</taxon>
        <taxon>Hyphomicrobiales</taxon>
        <taxon>Methylobacteriaceae</taxon>
        <taxon>Methylobacterium</taxon>
    </lineage>
</organism>
<dbReference type="RefSeq" id="WP_182592065.1">
    <property type="nucleotide sequence ID" value="NZ_JACJIM010000003.1"/>
</dbReference>
<keyword evidence="2" id="KW-1185">Reference proteome</keyword>
<comment type="caution">
    <text evidence="1">The sequence shown here is derived from an EMBL/GenBank/DDBJ whole genome shotgun (WGS) entry which is preliminary data.</text>
</comment>
<protein>
    <submittedName>
        <fullName evidence="1">Uncharacterized protein</fullName>
    </submittedName>
</protein>